<dbReference type="Gene3D" id="3.40.10.10">
    <property type="entry name" value="DNA Methylphosphotriester Repair Domain"/>
    <property type="match status" value="1"/>
</dbReference>
<keyword evidence="3" id="KW-0614">Plasmid</keyword>
<evidence type="ECO:0000256" key="1">
    <source>
        <dbReference type="ARBA" id="ARBA00023159"/>
    </source>
</evidence>
<dbReference type="RefSeq" id="WP_245137774.1">
    <property type="nucleotide sequence ID" value="NZ_CP128477.1"/>
</dbReference>
<dbReference type="InterPro" id="IPR035451">
    <property type="entry name" value="Ada-like_dom_sf"/>
</dbReference>
<feature type="domain" description="Ada DNA repair metal-binding" evidence="2">
    <location>
        <begin position="17"/>
        <end position="80"/>
    </location>
</feature>
<accession>A0ABT0D4U3</accession>
<dbReference type="EMBL" id="JALAYX010000005">
    <property type="protein sequence ID" value="MCJ8240422.1"/>
    <property type="molecule type" value="Genomic_DNA"/>
</dbReference>
<dbReference type="SUPFAM" id="SSF57884">
    <property type="entry name" value="Ada DNA repair protein, N-terminal domain (N-Ada 10)"/>
    <property type="match status" value="1"/>
</dbReference>
<dbReference type="Proteomes" id="UP001522662">
    <property type="component" value="Unassembled WGS sequence"/>
</dbReference>
<reference evidence="3 4" key="1">
    <citation type="submission" date="2022-03" db="EMBL/GenBank/DDBJ databases">
        <title>Rhizobium SSM4.3 sp. nov., isolated from Sediment (Gouqi Island).</title>
        <authorList>
            <person name="Chen G."/>
        </authorList>
    </citation>
    <scope>NUCLEOTIDE SEQUENCE [LARGE SCALE GENOMIC DNA]</scope>
    <source>
        <strain evidence="3 4">SSM4.3</strain>
        <plasmid evidence="3">unnamed</plasmid>
    </source>
</reference>
<geneLocation type="plasmid" evidence="3">
    <name>unnamed</name>
</geneLocation>
<organism evidence="3 4">
    <name type="scientific">Peteryoungia algae</name>
    <dbReference type="NCBI Taxonomy" id="2919917"/>
    <lineage>
        <taxon>Bacteria</taxon>
        <taxon>Pseudomonadati</taxon>
        <taxon>Pseudomonadota</taxon>
        <taxon>Alphaproteobacteria</taxon>
        <taxon>Hyphomicrobiales</taxon>
        <taxon>Rhizobiaceae</taxon>
        <taxon>Peteryoungia</taxon>
    </lineage>
</organism>
<sequence length="85" mass="9422">MHSDRLTSTHRNPTPAQWQAIRSRDTSMDGHFFYGVLSTGIACRPSCAARPARPESVVCYETVAQASAAGFRPCLLCRPDRPEAW</sequence>
<evidence type="ECO:0000259" key="2">
    <source>
        <dbReference type="Pfam" id="PF02805"/>
    </source>
</evidence>
<name>A0ABT0D4U3_9HYPH</name>
<keyword evidence="4" id="KW-1185">Reference proteome</keyword>
<gene>
    <name evidence="3" type="ORF">MKJ03_18975</name>
</gene>
<protein>
    <submittedName>
        <fullName evidence="3">Ada metal-binding domain-containing protein</fullName>
    </submittedName>
</protein>
<dbReference type="InterPro" id="IPR004026">
    <property type="entry name" value="Ada_DNA_repair_Zn-bd"/>
</dbReference>
<keyword evidence="1" id="KW-0010">Activator</keyword>
<proteinExistence type="predicted"/>
<comment type="caution">
    <text evidence="3">The sequence shown here is derived from an EMBL/GenBank/DDBJ whole genome shotgun (WGS) entry which is preliminary data.</text>
</comment>
<evidence type="ECO:0000313" key="3">
    <source>
        <dbReference type="EMBL" id="MCJ8240422.1"/>
    </source>
</evidence>
<dbReference type="Pfam" id="PF02805">
    <property type="entry name" value="Ada_Zn_binding"/>
    <property type="match status" value="1"/>
</dbReference>
<evidence type="ECO:0000313" key="4">
    <source>
        <dbReference type="Proteomes" id="UP001522662"/>
    </source>
</evidence>